<feature type="domain" description="Tyr recombinase" evidence="5">
    <location>
        <begin position="97"/>
        <end position="274"/>
    </location>
</feature>
<dbReference type="Gene3D" id="1.10.150.130">
    <property type="match status" value="1"/>
</dbReference>
<dbReference type="PANTHER" id="PTHR30349">
    <property type="entry name" value="PHAGE INTEGRASE-RELATED"/>
    <property type="match status" value="1"/>
</dbReference>
<dbReference type="PANTHER" id="PTHR30349:SF64">
    <property type="entry name" value="PROPHAGE INTEGRASE INTD-RELATED"/>
    <property type="match status" value="1"/>
</dbReference>
<dbReference type="InterPro" id="IPR044068">
    <property type="entry name" value="CB"/>
</dbReference>
<dbReference type="Gene3D" id="1.10.443.10">
    <property type="entry name" value="Intergrase catalytic core"/>
    <property type="match status" value="1"/>
</dbReference>
<dbReference type="PROSITE" id="PS51898">
    <property type="entry name" value="TYR_RECOMBINASE"/>
    <property type="match status" value="1"/>
</dbReference>
<dbReference type="PROSITE" id="PS51900">
    <property type="entry name" value="CB"/>
    <property type="match status" value="1"/>
</dbReference>
<evidence type="ECO:0000256" key="4">
    <source>
        <dbReference type="PROSITE-ProRule" id="PRU01248"/>
    </source>
</evidence>
<evidence type="ECO:0000259" key="6">
    <source>
        <dbReference type="PROSITE" id="PS51900"/>
    </source>
</evidence>
<protein>
    <submittedName>
        <fullName evidence="7">Site-specific recombinase XerD</fullName>
    </submittedName>
</protein>
<dbReference type="InterPro" id="IPR050090">
    <property type="entry name" value="Tyrosine_recombinase_XerCD"/>
</dbReference>
<keyword evidence="3" id="KW-0233">DNA recombination</keyword>
<dbReference type="InterPro" id="IPR010998">
    <property type="entry name" value="Integrase_recombinase_N"/>
</dbReference>
<feature type="domain" description="Core-binding (CB)" evidence="6">
    <location>
        <begin position="1"/>
        <end position="72"/>
    </location>
</feature>
<name>A0A563VNI1_9CYAN</name>
<dbReference type="SUPFAM" id="SSF56349">
    <property type="entry name" value="DNA breaking-rejoining enzymes"/>
    <property type="match status" value="1"/>
</dbReference>
<dbReference type="InterPro" id="IPR002104">
    <property type="entry name" value="Integrase_catalytic"/>
</dbReference>
<proteinExistence type="inferred from homology"/>
<dbReference type="EMBL" id="CAACVJ010000080">
    <property type="protein sequence ID" value="VEP12893.1"/>
    <property type="molecule type" value="Genomic_DNA"/>
</dbReference>
<dbReference type="InterPro" id="IPR011010">
    <property type="entry name" value="DNA_brk_join_enz"/>
</dbReference>
<dbReference type="AlphaFoldDB" id="A0A563VNI1"/>
<dbReference type="GO" id="GO:0006310">
    <property type="term" value="P:DNA recombination"/>
    <property type="evidence" value="ECO:0007669"/>
    <property type="project" value="UniProtKB-KW"/>
</dbReference>
<dbReference type="Pfam" id="PF00589">
    <property type="entry name" value="Phage_integrase"/>
    <property type="match status" value="1"/>
</dbReference>
<organism evidence="7 8">
    <name type="scientific">Hyella patelloides LEGE 07179</name>
    <dbReference type="NCBI Taxonomy" id="945734"/>
    <lineage>
        <taxon>Bacteria</taxon>
        <taxon>Bacillati</taxon>
        <taxon>Cyanobacteriota</taxon>
        <taxon>Cyanophyceae</taxon>
        <taxon>Pleurocapsales</taxon>
        <taxon>Hyellaceae</taxon>
        <taxon>Hyella</taxon>
    </lineage>
</organism>
<dbReference type="InterPro" id="IPR013762">
    <property type="entry name" value="Integrase-like_cat_sf"/>
</dbReference>
<keyword evidence="2 4" id="KW-0238">DNA-binding</keyword>
<gene>
    <name evidence="7" type="ORF">H1P_1700008</name>
</gene>
<evidence type="ECO:0000256" key="1">
    <source>
        <dbReference type="ARBA" id="ARBA00008857"/>
    </source>
</evidence>
<comment type="similarity">
    <text evidence="1">Belongs to the 'phage' integrase family.</text>
</comment>
<dbReference type="Proteomes" id="UP000320055">
    <property type="component" value="Unassembled WGS sequence"/>
</dbReference>
<dbReference type="GO" id="GO:0003677">
    <property type="term" value="F:DNA binding"/>
    <property type="evidence" value="ECO:0007669"/>
    <property type="project" value="UniProtKB-UniRule"/>
</dbReference>
<dbReference type="OrthoDB" id="9784359at2"/>
<evidence type="ECO:0000259" key="5">
    <source>
        <dbReference type="PROSITE" id="PS51898"/>
    </source>
</evidence>
<evidence type="ECO:0000256" key="3">
    <source>
        <dbReference type="ARBA" id="ARBA00023172"/>
    </source>
</evidence>
<evidence type="ECO:0000313" key="7">
    <source>
        <dbReference type="EMBL" id="VEP12893.1"/>
    </source>
</evidence>
<reference evidence="7 8" key="1">
    <citation type="submission" date="2019-01" db="EMBL/GenBank/DDBJ databases">
        <authorList>
            <person name="Brito A."/>
        </authorList>
    </citation>
    <scope>NUCLEOTIDE SEQUENCE [LARGE SCALE GENOMIC DNA]</scope>
    <source>
        <strain evidence="7">1</strain>
    </source>
</reference>
<sequence length="274" mass="30938">MKELVEEWLALHHGYTRQSYENTINQFGSAVKLPLARIKSQHVRNWLDSLDCADTTKQKHLAILKAFFNYVVTLDGAPIKSSPLPRQFKVAVPKETLVERILTVEEVKALIENEKDRRNHLILKTLYQTGVRVSELCGLSWKDITPRPEIKTVQLTVYGKRGKTRYITLKPELAIELEKFRESALGTAPIFTSEKGNALAPAHIHRIVKRAAGKAQLPQAEKVSPHWLRHAHATHALERGAPLRLVQATLGHASLDTTSKYLHIRPSESSGDYL</sequence>
<dbReference type="GO" id="GO:0015074">
    <property type="term" value="P:DNA integration"/>
    <property type="evidence" value="ECO:0007669"/>
    <property type="project" value="InterPro"/>
</dbReference>
<evidence type="ECO:0000256" key="2">
    <source>
        <dbReference type="ARBA" id="ARBA00023125"/>
    </source>
</evidence>
<accession>A0A563VNI1</accession>
<keyword evidence="8" id="KW-1185">Reference proteome</keyword>
<evidence type="ECO:0000313" key="8">
    <source>
        <dbReference type="Proteomes" id="UP000320055"/>
    </source>
</evidence>